<keyword evidence="1" id="KW-0732">Signal</keyword>
<feature type="signal peptide" evidence="1">
    <location>
        <begin position="1"/>
        <end position="22"/>
    </location>
</feature>
<dbReference type="Pfam" id="PF14478">
    <property type="entry name" value="DUF4430"/>
    <property type="match status" value="1"/>
</dbReference>
<evidence type="ECO:0000313" key="3">
    <source>
        <dbReference type="EMBL" id="OGY88095.1"/>
    </source>
</evidence>
<evidence type="ECO:0000256" key="1">
    <source>
        <dbReference type="SAM" id="SignalP"/>
    </source>
</evidence>
<dbReference type="InterPro" id="IPR051588">
    <property type="entry name" value="Cobalamin_Transport"/>
</dbReference>
<evidence type="ECO:0000313" key="4">
    <source>
        <dbReference type="Proteomes" id="UP000176420"/>
    </source>
</evidence>
<comment type="caution">
    <text evidence="3">The sequence shown here is derived from an EMBL/GenBank/DDBJ whole genome shotgun (WGS) entry which is preliminary data.</text>
</comment>
<dbReference type="EMBL" id="MHKI01000004">
    <property type="protein sequence ID" value="OGY88095.1"/>
    <property type="molecule type" value="Genomic_DNA"/>
</dbReference>
<protein>
    <recommendedName>
        <fullName evidence="2">Transcobalamin-like C-terminal domain-containing protein</fullName>
    </recommendedName>
</protein>
<dbReference type="AlphaFoldDB" id="A0A1G2BGB5"/>
<feature type="chain" id="PRO_5009582072" description="Transcobalamin-like C-terminal domain-containing protein" evidence="1">
    <location>
        <begin position="23"/>
        <end position="146"/>
    </location>
</feature>
<dbReference type="PROSITE" id="PS51257">
    <property type="entry name" value="PROKAR_LIPOPROTEIN"/>
    <property type="match status" value="1"/>
</dbReference>
<dbReference type="InterPro" id="IPR027954">
    <property type="entry name" value="Transcobalamin-like_C"/>
</dbReference>
<name>A0A1G2BGB5_9BACT</name>
<proteinExistence type="predicted"/>
<organism evidence="3 4">
    <name type="scientific">Candidatus Kerfeldbacteria bacterium RIFOXYB2_FULL_38_14</name>
    <dbReference type="NCBI Taxonomy" id="1798547"/>
    <lineage>
        <taxon>Bacteria</taxon>
        <taxon>Candidatus Kerfeldiibacteriota</taxon>
    </lineage>
</organism>
<evidence type="ECO:0000259" key="2">
    <source>
        <dbReference type="Pfam" id="PF14478"/>
    </source>
</evidence>
<dbReference type="Proteomes" id="UP000176420">
    <property type="component" value="Unassembled WGS sequence"/>
</dbReference>
<feature type="domain" description="Transcobalamin-like C-terminal" evidence="2">
    <location>
        <begin position="69"/>
        <end position="143"/>
    </location>
</feature>
<dbReference type="PANTHER" id="PTHR10559">
    <property type="entry name" value="TRANSCOBALAMIN-1/GASTRIC INTRINSIC FACTOR"/>
    <property type="match status" value="1"/>
</dbReference>
<reference evidence="3 4" key="1">
    <citation type="journal article" date="2016" name="Nat. Commun.">
        <title>Thousands of microbial genomes shed light on interconnected biogeochemical processes in an aquifer system.</title>
        <authorList>
            <person name="Anantharaman K."/>
            <person name="Brown C.T."/>
            <person name="Hug L.A."/>
            <person name="Sharon I."/>
            <person name="Castelle C.J."/>
            <person name="Probst A.J."/>
            <person name="Thomas B.C."/>
            <person name="Singh A."/>
            <person name="Wilkins M.J."/>
            <person name="Karaoz U."/>
            <person name="Brodie E.L."/>
            <person name="Williams K.H."/>
            <person name="Hubbard S.S."/>
            <person name="Banfield J.F."/>
        </authorList>
    </citation>
    <scope>NUCLEOTIDE SEQUENCE [LARGE SCALE GENOMIC DNA]</scope>
</reference>
<gene>
    <name evidence="3" type="ORF">A2319_01545</name>
</gene>
<sequence length="146" mass="15863">MKKKFQKVLLAVVLMMSLGAMGAGCNNNDDLSIAQAQVNSTNSAKKFDLTLQVVGDDQTKNYTLATEEGQTVLAAMAQLKEEDAFTYELKEAEGLGAYVTSVNNLASTDGQNFWALYLNNKMASEGASTQVLNKGDVVKWQLDELK</sequence>
<dbReference type="Gene3D" id="2.170.130.30">
    <property type="match status" value="1"/>
</dbReference>
<accession>A0A1G2BGB5</accession>
<dbReference type="PANTHER" id="PTHR10559:SF18">
    <property type="entry name" value="TRANSCOBALAMIN II"/>
    <property type="match status" value="1"/>
</dbReference>